<dbReference type="EMBL" id="FNBE01000003">
    <property type="protein sequence ID" value="SDF15689.1"/>
    <property type="molecule type" value="Genomic_DNA"/>
</dbReference>
<protein>
    <submittedName>
        <fullName evidence="1">Uncharacterized protein</fullName>
    </submittedName>
</protein>
<evidence type="ECO:0000313" key="1">
    <source>
        <dbReference type="EMBL" id="SDF15689.1"/>
    </source>
</evidence>
<keyword evidence="2" id="KW-1185">Reference proteome</keyword>
<reference evidence="1 2" key="1">
    <citation type="submission" date="2016-10" db="EMBL/GenBank/DDBJ databases">
        <authorList>
            <person name="de Groot N.N."/>
        </authorList>
    </citation>
    <scope>NUCLEOTIDE SEQUENCE [LARGE SCALE GENOMIC DNA]</scope>
    <source>
        <strain evidence="1 2">CGMCC 4.3143</strain>
    </source>
</reference>
<gene>
    <name evidence="1" type="ORF">SAMN05216377_103393</name>
</gene>
<dbReference type="OrthoDB" id="3576499at2"/>
<proteinExistence type="predicted"/>
<organism evidence="1 2">
    <name type="scientific">Pseudonocardia oroxyli</name>
    <dbReference type="NCBI Taxonomy" id="366584"/>
    <lineage>
        <taxon>Bacteria</taxon>
        <taxon>Bacillati</taxon>
        <taxon>Actinomycetota</taxon>
        <taxon>Actinomycetes</taxon>
        <taxon>Pseudonocardiales</taxon>
        <taxon>Pseudonocardiaceae</taxon>
        <taxon>Pseudonocardia</taxon>
    </lineage>
</organism>
<evidence type="ECO:0000313" key="2">
    <source>
        <dbReference type="Proteomes" id="UP000198967"/>
    </source>
</evidence>
<dbReference type="RefSeq" id="WP_093078446.1">
    <property type="nucleotide sequence ID" value="NZ_FNBE01000003.1"/>
</dbReference>
<name>A0A1G7ITQ5_PSEOR</name>
<dbReference type="AlphaFoldDB" id="A0A1G7ITQ5"/>
<dbReference type="STRING" id="366584.SAMN05216377_103393"/>
<sequence length="173" mass="18777">MADENSGTAAASSVLSIQGEQQADQQQGYVRASDEDVDLYVDGVSDEVIMCRERGRHLFPTIRQAGIRFAEVDGDGLFIRRLVCTCCDLAVRVEKWEGARRGGRTRFARVASSLEYRTGAKGEVYLAPAGRGHMTPRQIGDSVASKALAGQSLTELRKTLKAEAKKAAKAKKS</sequence>
<dbReference type="Proteomes" id="UP000198967">
    <property type="component" value="Unassembled WGS sequence"/>
</dbReference>
<accession>A0A1G7ITQ5</accession>